<accession>A0A3L6E8W4</accession>
<dbReference type="AlphaFoldDB" id="A0A3L6E8W4"/>
<organism evidence="6">
    <name type="scientific">Zea mays</name>
    <name type="common">Maize</name>
    <dbReference type="NCBI Taxonomy" id="4577"/>
    <lineage>
        <taxon>Eukaryota</taxon>
        <taxon>Viridiplantae</taxon>
        <taxon>Streptophyta</taxon>
        <taxon>Embryophyta</taxon>
        <taxon>Tracheophyta</taxon>
        <taxon>Spermatophyta</taxon>
        <taxon>Magnoliopsida</taxon>
        <taxon>Liliopsida</taxon>
        <taxon>Poales</taxon>
        <taxon>Poaceae</taxon>
        <taxon>PACMAD clade</taxon>
        <taxon>Panicoideae</taxon>
        <taxon>Andropogonodae</taxon>
        <taxon>Andropogoneae</taxon>
        <taxon>Tripsacinae</taxon>
        <taxon>Zea</taxon>
    </lineage>
</organism>
<dbReference type="SMART" id="SM00360">
    <property type="entry name" value="RRM"/>
    <property type="match status" value="1"/>
</dbReference>
<reference evidence="6" key="1">
    <citation type="journal article" date="2018" name="Nat. Genet.">
        <title>Extensive intraspecific gene order and gene structural variations between Mo17 and other maize genomes.</title>
        <authorList>
            <person name="Sun S."/>
            <person name="Zhou Y."/>
            <person name="Chen J."/>
            <person name="Shi J."/>
            <person name="Zhao H."/>
            <person name="Zhao H."/>
            <person name="Song W."/>
            <person name="Zhang M."/>
            <person name="Cui Y."/>
            <person name="Dong X."/>
            <person name="Liu H."/>
            <person name="Ma X."/>
            <person name="Jiao Y."/>
            <person name="Wang B."/>
            <person name="Wei X."/>
            <person name="Stein J.C."/>
            <person name="Glaubitz J.C."/>
            <person name="Lu F."/>
            <person name="Yu G."/>
            <person name="Liang C."/>
            <person name="Fengler K."/>
            <person name="Li B."/>
            <person name="Rafalski A."/>
            <person name="Schnable P.S."/>
            <person name="Ware D.H."/>
            <person name="Buckler E.S."/>
            <person name="Lai J."/>
        </authorList>
    </citation>
    <scope>NUCLEOTIDE SEQUENCE [LARGE SCALE GENOMIC DNA]</scope>
    <source>
        <tissue evidence="6">Seedling</tissue>
    </source>
</reference>
<dbReference type="Gene3D" id="3.40.50.300">
    <property type="entry name" value="P-loop containing nucleotide triphosphate hydrolases"/>
    <property type="match status" value="1"/>
</dbReference>
<dbReference type="GO" id="GO:0005524">
    <property type="term" value="F:ATP binding"/>
    <property type="evidence" value="ECO:0007669"/>
    <property type="project" value="UniProtKB-KW"/>
</dbReference>
<evidence type="ECO:0000256" key="2">
    <source>
        <dbReference type="ARBA" id="ARBA00022840"/>
    </source>
</evidence>
<dbReference type="InterPro" id="IPR034792">
    <property type="entry name" value="PTBPH1/PTBPH2_RRM1"/>
</dbReference>
<evidence type="ECO:0000256" key="1">
    <source>
        <dbReference type="ARBA" id="ARBA00022741"/>
    </source>
</evidence>
<dbReference type="SUPFAM" id="SSF54928">
    <property type="entry name" value="RNA-binding domain, RBD"/>
    <property type="match status" value="1"/>
</dbReference>
<dbReference type="Pfam" id="PF00076">
    <property type="entry name" value="RRM_1"/>
    <property type="match status" value="1"/>
</dbReference>
<name>A0A3L6E8W4_MAIZE</name>
<keyword evidence="2" id="KW-0067">ATP-binding</keyword>
<dbReference type="Pfam" id="PF00493">
    <property type="entry name" value="MCM"/>
    <property type="match status" value="1"/>
</dbReference>
<protein>
    <submittedName>
        <fullName evidence="6">Polypyrimidine tract-binding 2</fullName>
    </submittedName>
</protein>
<dbReference type="GO" id="GO:0003677">
    <property type="term" value="F:DNA binding"/>
    <property type="evidence" value="ECO:0007669"/>
    <property type="project" value="InterPro"/>
</dbReference>
<dbReference type="PROSITE" id="PS50102">
    <property type="entry name" value="RRM"/>
    <property type="match status" value="1"/>
</dbReference>
<dbReference type="InterPro" id="IPR012677">
    <property type="entry name" value="Nucleotide-bd_a/b_plait_sf"/>
</dbReference>
<feature type="domain" description="RRM" evidence="5">
    <location>
        <begin position="17"/>
        <end position="95"/>
    </location>
</feature>
<dbReference type="InterPro" id="IPR000504">
    <property type="entry name" value="RRM_dom"/>
</dbReference>
<dbReference type="Gene3D" id="3.30.70.330">
    <property type="match status" value="1"/>
</dbReference>
<evidence type="ECO:0000259" key="5">
    <source>
        <dbReference type="PROSITE" id="PS50102"/>
    </source>
</evidence>
<keyword evidence="3" id="KW-0694">RNA-binding</keyword>
<keyword evidence="1" id="KW-0547">Nucleotide-binding</keyword>
<dbReference type="PROSITE" id="PS50051">
    <property type="entry name" value="MCM_2"/>
    <property type="match status" value="1"/>
</dbReference>
<evidence type="ECO:0000313" key="6">
    <source>
        <dbReference type="EMBL" id="PWZ16813.1"/>
    </source>
</evidence>
<dbReference type="EMBL" id="NCVQ01000007">
    <property type="protein sequence ID" value="PWZ16813.1"/>
    <property type="molecule type" value="Genomic_DNA"/>
</dbReference>
<comment type="caution">
    <text evidence="6">The sequence shown here is derived from an EMBL/GenBank/DDBJ whole genome shotgun (WGS) entry which is preliminary data.</text>
</comment>
<dbReference type="InterPro" id="IPR001208">
    <property type="entry name" value="MCM_dom"/>
</dbReference>
<dbReference type="PANTHER" id="PTHR15592">
    <property type="entry name" value="MATRIN 3/NUCLEAR PROTEIN 220-RELATED"/>
    <property type="match status" value="1"/>
</dbReference>
<dbReference type="Proteomes" id="UP000251960">
    <property type="component" value="Chromosome 6"/>
</dbReference>
<dbReference type="CDD" id="cd12686">
    <property type="entry name" value="RRM1_PTBPH1_PTBPH2"/>
    <property type="match status" value="1"/>
</dbReference>
<sequence>MASGGQPQFRYTQPPSKVLHLRNLPWDCTPEELVELGTPFGKVVNTKCGVGANRNQAFIEFGDQNQAIAMISYYASSTEPAQVRGKNVYLQYSNRQEIVNNKATGEGSGNVLLVGMEGVAPDSVSIDVLHVQAVVTEYHGRKHLEHMNKRKMRLLGTDSICPTALGHQEIKWPVLLMFWGGVHKIAHEGTNLRADINVCIVGNPSCAKSKFLKYIVAIIPIFVCTSGKSSTVGVTTIVAKELEAVSGF</sequence>
<gene>
    <name evidence="6" type="primary">At5g53180_1</name>
    <name evidence="6" type="ORF">Zm00014a_000072</name>
</gene>
<evidence type="ECO:0000256" key="3">
    <source>
        <dbReference type="PROSITE-ProRule" id="PRU00176"/>
    </source>
</evidence>
<dbReference type="GO" id="GO:0003723">
    <property type="term" value="F:RNA binding"/>
    <property type="evidence" value="ECO:0007669"/>
    <property type="project" value="UniProtKB-UniRule"/>
</dbReference>
<dbReference type="InterPro" id="IPR027417">
    <property type="entry name" value="P-loop_NTPase"/>
</dbReference>
<feature type="domain" description="MCM C-terminal AAA(+) ATPase" evidence="4">
    <location>
        <begin position="157"/>
        <end position="244"/>
    </location>
</feature>
<dbReference type="InterPro" id="IPR035979">
    <property type="entry name" value="RBD_domain_sf"/>
</dbReference>
<dbReference type="ExpressionAtlas" id="A0A3L6E8W4">
    <property type="expression patterns" value="baseline"/>
</dbReference>
<proteinExistence type="predicted"/>
<evidence type="ECO:0000259" key="4">
    <source>
        <dbReference type="PROSITE" id="PS50051"/>
    </source>
</evidence>